<dbReference type="EC" id="3.1.2.-" evidence="3"/>
<dbReference type="InterPro" id="IPR003736">
    <property type="entry name" value="PAAI_dom"/>
</dbReference>
<reference evidence="3" key="1">
    <citation type="submission" date="2023-08" db="EMBL/GenBank/DDBJ databases">
        <title>The draft genome of Tsukamurella strandjordii strain 050030.</title>
        <authorList>
            <person name="Zhao F."/>
            <person name="Feng Y."/>
            <person name="Zong Z."/>
        </authorList>
    </citation>
    <scope>NUCLEOTIDE SEQUENCE</scope>
    <source>
        <strain evidence="3">050030</strain>
    </source>
</reference>
<dbReference type="Pfam" id="PF03061">
    <property type="entry name" value="4HBT"/>
    <property type="match status" value="1"/>
</dbReference>
<evidence type="ECO:0000256" key="1">
    <source>
        <dbReference type="ARBA" id="ARBA00022801"/>
    </source>
</evidence>
<dbReference type="NCBIfam" id="TIGR00369">
    <property type="entry name" value="unchar_dom_1"/>
    <property type="match status" value="1"/>
</dbReference>
<name>A0AA90SQQ7_9ACTN</name>
<dbReference type="Gene3D" id="3.10.129.10">
    <property type="entry name" value="Hotdog Thioesterase"/>
    <property type="match status" value="1"/>
</dbReference>
<dbReference type="RefSeq" id="WP_305111107.1">
    <property type="nucleotide sequence ID" value="NZ_JAUTIX010000003.1"/>
</dbReference>
<accession>A0AA90SQQ7</accession>
<dbReference type="SUPFAM" id="SSF54637">
    <property type="entry name" value="Thioesterase/thiol ester dehydrase-isomerase"/>
    <property type="match status" value="1"/>
</dbReference>
<organism evidence="3 4">
    <name type="scientific">Tsukamurella strandjordii</name>
    <dbReference type="NCBI Taxonomy" id="147577"/>
    <lineage>
        <taxon>Bacteria</taxon>
        <taxon>Bacillati</taxon>
        <taxon>Actinomycetota</taxon>
        <taxon>Actinomycetes</taxon>
        <taxon>Mycobacteriales</taxon>
        <taxon>Tsukamurellaceae</taxon>
        <taxon>Tsukamurella</taxon>
    </lineage>
</organism>
<keyword evidence="4" id="KW-1185">Reference proteome</keyword>
<dbReference type="InterPro" id="IPR029069">
    <property type="entry name" value="HotDog_dom_sf"/>
</dbReference>
<evidence type="ECO:0000259" key="2">
    <source>
        <dbReference type="Pfam" id="PF03061"/>
    </source>
</evidence>
<keyword evidence="1 3" id="KW-0378">Hydrolase</keyword>
<sequence length="132" mass="13796">MKITEDAIYAMAPFARTLGARFPSIAADEVRAELDLDPSLSTMGGGLHGGAIMSLCDLAAAVLVGLNLPEGTGWTTVESHTHFLRPVLDRAVAVAVPLKLGRTVLSVEVTVTDAAERLCARTSQLLIARAAA</sequence>
<proteinExistence type="predicted"/>
<dbReference type="GO" id="GO:0016289">
    <property type="term" value="F:acyl-CoA hydrolase activity"/>
    <property type="evidence" value="ECO:0007669"/>
    <property type="project" value="UniProtKB-ARBA"/>
</dbReference>
<dbReference type="InterPro" id="IPR006683">
    <property type="entry name" value="Thioestr_dom"/>
</dbReference>
<protein>
    <submittedName>
        <fullName evidence="3">PaaI family thioesterase</fullName>
        <ecNumber evidence="3">3.1.2.-</ecNumber>
    </submittedName>
</protein>
<evidence type="ECO:0000313" key="4">
    <source>
        <dbReference type="Proteomes" id="UP001178281"/>
    </source>
</evidence>
<dbReference type="CDD" id="cd03443">
    <property type="entry name" value="PaaI_thioesterase"/>
    <property type="match status" value="1"/>
</dbReference>
<dbReference type="AlphaFoldDB" id="A0AA90SQQ7"/>
<comment type="caution">
    <text evidence="3">The sequence shown here is derived from an EMBL/GenBank/DDBJ whole genome shotgun (WGS) entry which is preliminary data.</text>
</comment>
<feature type="domain" description="Thioesterase" evidence="2">
    <location>
        <begin position="45"/>
        <end position="120"/>
    </location>
</feature>
<dbReference type="Proteomes" id="UP001178281">
    <property type="component" value="Unassembled WGS sequence"/>
</dbReference>
<evidence type="ECO:0000313" key="3">
    <source>
        <dbReference type="EMBL" id="MDP0398151.1"/>
    </source>
</evidence>
<gene>
    <name evidence="3" type="ORF">Q7X28_09445</name>
</gene>
<dbReference type="EMBL" id="JAUTIX010000003">
    <property type="protein sequence ID" value="MDP0398151.1"/>
    <property type="molecule type" value="Genomic_DNA"/>
</dbReference>